<dbReference type="GO" id="GO:0009384">
    <property type="term" value="F:N-acylmannosamine kinase activity"/>
    <property type="evidence" value="ECO:0007669"/>
    <property type="project" value="TreeGrafter"/>
</dbReference>
<comment type="caution">
    <text evidence="2">The sequence shown here is derived from an EMBL/GenBank/DDBJ whole genome shotgun (WGS) entry which is preliminary data.</text>
</comment>
<dbReference type="InterPro" id="IPR049874">
    <property type="entry name" value="ROK_cs"/>
</dbReference>
<dbReference type="GO" id="GO:0019262">
    <property type="term" value="P:N-acetylneuraminate catabolic process"/>
    <property type="evidence" value="ECO:0007669"/>
    <property type="project" value="TreeGrafter"/>
</dbReference>
<sequence>MTTLAIDIGGTKLAAALVDDGLQIHARRECPTPASKTPDALREALAELVKPLQTQATRAAIASTGIIQDGNLLAINPQNLGGLHHFPLVQTLEDIAGLPTLAINDAQAAAWAEYHVSAKEIKDMVFLTVSTGVGGGVVSNGKLVTGSGGLAGHLGHTLADPNGP</sequence>
<organism evidence="2 3">
    <name type="scientific">Enterobacter hormaechei</name>
    <dbReference type="NCBI Taxonomy" id="158836"/>
    <lineage>
        <taxon>Bacteria</taxon>
        <taxon>Pseudomonadati</taxon>
        <taxon>Pseudomonadota</taxon>
        <taxon>Gammaproteobacteria</taxon>
        <taxon>Enterobacterales</taxon>
        <taxon>Enterobacteriaceae</taxon>
        <taxon>Enterobacter</taxon>
        <taxon>Enterobacter cloacae complex</taxon>
    </lineage>
</organism>
<dbReference type="PROSITE" id="PS01125">
    <property type="entry name" value="ROK"/>
    <property type="match status" value="1"/>
</dbReference>
<name>A0A6L3XQC9_9ENTR</name>
<dbReference type="InterPro" id="IPR043129">
    <property type="entry name" value="ATPase_NBD"/>
</dbReference>
<dbReference type="EMBL" id="WBSZ01001028">
    <property type="protein sequence ID" value="KAB2506932.1"/>
    <property type="molecule type" value="Genomic_DNA"/>
</dbReference>
<evidence type="ECO:0000313" key="3">
    <source>
        <dbReference type="Proteomes" id="UP000476281"/>
    </source>
</evidence>
<evidence type="ECO:0000256" key="1">
    <source>
        <dbReference type="ARBA" id="ARBA00023277"/>
    </source>
</evidence>
<evidence type="ECO:0000313" key="2">
    <source>
        <dbReference type="EMBL" id="KAB2506932.1"/>
    </source>
</evidence>
<dbReference type="PANTHER" id="PTHR18964:SF169">
    <property type="entry name" value="N-ACETYLMANNOSAMINE KINASE"/>
    <property type="match status" value="1"/>
</dbReference>
<keyword evidence="1" id="KW-0119">Carbohydrate metabolism</keyword>
<reference evidence="2 3" key="1">
    <citation type="submission" date="2019-09" db="EMBL/GenBank/DDBJ databases">
        <title>Reversal of blaTEM antimicrobial resistance by CRISPR-Cas9 in clinical E. coli and other Enterobacteriaceae strains.</title>
        <authorList>
            <person name="Tagliaferri T."/>
            <person name="Guimaraes N."/>
            <person name="Pereira M."/>
            <person name="Felicori L."/>
            <person name="Horz H.-P."/>
            <person name="Santos S."/>
            <person name="Mendes T."/>
        </authorList>
    </citation>
    <scope>NUCLEOTIDE SEQUENCE [LARGE SCALE GENOMIC DNA]</scope>
    <source>
        <strain evidence="2 3">E2_blaTEM_MG</strain>
    </source>
</reference>
<dbReference type="InterPro" id="IPR000600">
    <property type="entry name" value="ROK"/>
</dbReference>
<dbReference type="SUPFAM" id="SSF53067">
    <property type="entry name" value="Actin-like ATPase domain"/>
    <property type="match status" value="1"/>
</dbReference>
<accession>A0A6L3XQC9</accession>
<dbReference type="Gene3D" id="3.30.420.40">
    <property type="match status" value="2"/>
</dbReference>
<feature type="non-terminal residue" evidence="2">
    <location>
        <position position="164"/>
    </location>
</feature>
<dbReference type="PANTHER" id="PTHR18964">
    <property type="entry name" value="ROK (REPRESSOR, ORF, KINASE) FAMILY"/>
    <property type="match status" value="1"/>
</dbReference>
<dbReference type="AlphaFoldDB" id="A0A6L3XQC9"/>
<dbReference type="Pfam" id="PF00480">
    <property type="entry name" value="ROK"/>
    <property type="match status" value="1"/>
</dbReference>
<gene>
    <name evidence="2" type="ORF">F9C29_22380</name>
</gene>
<protein>
    <submittedName>
        <fullName evidence="2">ROK family protein</fullName>
    </submittedName>
</protein>
<dbReference type="Proteomes" id="UP000476281">
    <property type="component" value="Unassembled WGS sequence"/>
</dbReference>
<proteinExistence type="predicted"/>